<keyword evidence="3" id="KW-1185">Reference proteome</keyword>
<reference evidence="3" key="1">
    <citation type="journal article" date="2019" name="Int. J. Syst. Evol. Microbiol.">
        <title>The Global Catalogue of Microorganisms (GCM) 10K type strain sequencing project: providing services to taxonomists for standard genome sequencing and annotation.</title>
        <authorList>
            <consortium name="The Broad Institute Genomics Platform"/>
            <consortium name="The Broad Institute Genome Sequencing Center for Infectious Disease"/>
            <person name="Wu L."/>
            <person name="Ma J."/>
        </authorList>
    </citation>
    <scope>NUCLEOTIDE SEQUENCE [LARGE SCALE GENOMIC DNA]</scope>
    <source>
        <strain evidence="3">JCM 9918</strain>
    </source>
</reference>
<dbReference type="RefSeq" id="WP_272168010.1">
    <property type="nucleotide sequence ID" value="NZ_JAQOSL010000001.1"/>
</dbReference>
<accession>A0ABW1B1L2</accession>
<protein>
    <submittedName>
        <fullName evidence="2">Uncharacterized protein</fullName>
    </submittedName>
</protein>
<dbReference type="EMBL" id="JBHSNZ010000002">
    <property type="protein sequence ID" value="MFC5806651.1"/>
    <property type="molecule type" value="Genomic_DNA"/>
</dbReference>
<organism evidence="2 3">
    <name type="scientific">Streptomyces heilongjiangensis</name>
    <dbReference type="NCBI Taxonomy" id="945052"/>
    <lineage>
        <taxon>Bacteria</taxon>
        <taxon>Bacillati</taxon>
        <taxon>Actinomycetota</taxon>
        <taxon>Actinomycetes</taxon>
        <taxon>Kitasatosporales</taxon>
        <taxon>Streptomycetaceae</taxon>
        <taxon>Streptomyces</taxon>
    </lineage>
</organism>
<sequence length="61" mass="6672">MRGRAHHPEPHAVAATPVSAPGRRKGITVEPAARPGDHAPILERYEFDRLSRKDTAVARGH</sequence>
<evidence type="ECO:0000313" key="2">
    <source>
        <dbReference type="EMBL" id="MFC5806651.1"/>
    </source>
</evidence>
<name>A0ABW1B1L2_9ACTN</name>
<proteinExistence type="predicted"/>
<comment type="caution">
    <text evidence="2">The sequence shown here is derived from an EMBL/GenBank/DDBJ whole genome shotgun (WGS) entry which is preliminary data.</text>
</comment>
<feature type="compositionally biased region" description="Basic and acidic residues" evidence="1">
    <location>
        <begin position="1"/>
        <end position="10"/>
    </location>
</feature>
<evidence type="ECO:0000256" key="1">
    <source>
        <dbReference type="SAM" id="MobiDB-lite"/>
    </source>
</evidence>
<evidence type="ECO:0000313" key="3">
    <source>
        <dbReference type="Proteomes" id="UP001596112"/>
    </source>
</evidence>
<feature type="region of interest" description="Disordered" evidence="1">
    <location>
        <begin position="1"/>
        <end position="40"/>
    </location>
</feature>
<dbReference type="Proteomes" id="UP001596112">
    <property type="component" value="Unassembled WGS sequence"/>
</dbReference>
<gene>
    <name evidence="2" type="ORF">ACFQGO_03870</name>
</gene>